<protein>
    <recommendedName>
        <fullName evidence="4">Lipoprotein</fullName>
    </recommendedName>
</protein>
<dbReference type="AlphaFoldDB" id="A0A095ZH50"/>
<accession>A0A095ZH50</accession>
<dbReference type="InterPro" id="IPR031762">
    <property type="entry name" value="DUF4738"/>
</dbReference>
<dbReference type="Gene3D" id="2.40.128.510">
    <property type="entry name" value="Protein of unknown function DUF4738"/>
    <property type="match status" value="1"/>
</dbReference>
<evidence type="ECO:0000313" key="2">
    <source>
        <dbReference type="EMBL" id="KGF34075.1"/>
    </source>
</evidence>
<evidence type="ECO:0000313" key="3">
    <source>
        <dbReference type="Proteomes" id="UP000029556"/>
    </source>
</evidence>
<gene>
    <name evidence="2" type="ORF">HMPREF2137_09040</name>
</gene>
<evidence type="ECO:0000256" key="1">
    <source>
        <dbReference type="SAM" id="SignalP"/>
    </source>
</evidence>
<dbReference type="EMBL" id="JRNN01000073">
    <property type="protein sequence ID" value="KGF34075.1"/>
    <property type="molecule type" value="Genomic_DNA"/>
</dbReference>
<proteinExistence type="predicted"/>
<name>A0A095ZH50_9BACT</name>
<dbReference type="Pfam" id="PF15889">
    <property type="entry name" value="DUF4738"/>
    <property type="match status" value="1"/>
</dbReference>
<evidence type="ECO:0008006" key="4">
    <source>
        <dbReference type="Google" id="ProtNLM"/>
    </source>
</evidence>
<feature type="chain" id="PRO_5001923611" description="Lipoprotein" evidence="1">
    <location>
        <begin position="19"/>
        <end position="267"/>
    </location>
</feature>
<dbReference type="RefSeq" id="WP_036873706.1">
    <property type="nucleotide sequence ID" value="NZ_JRNN01000073.1"/>
</dbReference>
<organism evidence="2 3">
    <name type="scientific">Hoylesella buccalis DNF00853</name>
    <dbReference type="NCBI Taxonomy" id="1401074"/>
    <lineage>
        <taxon>Bacteria</taxon>
        <taxon>Pseudomonadati</taxon>
        <taxon>Bacteroidota</taxon>
        <taxon>Bacteroidia</taxon>
        <taxon>Bacteroidales</taxon>
        <taxon>Prevotellaceae</taxon>
        <taxon>Hoylesella</taxon>
    </lineage>
</organism>
<feature type="signal peptide" evidence="1">
    <location>
        <begin position="1"/>
        <end position="18"/>
    </location>
</feature>
<keyword evidence="1" id="KW-0732">Signal</keyword>
<sequence>MKTSISTTVILLVFMFFAAGCANKSKQDERALAQEDVKAKQLLQGIWLNEDEEDVVFKVQNDTIYYPDSTSIPVYFKIVQDSLILQSSSAVKYAIVRQTEHLFEFKNQYGDVVRLVKSDNPENEFAFMRKQPVALNQNSLIKRDTVINVDKQRYHLYVQVNPTTYKIIKNTYTDEGVEVGNVYYDNIVHISVYNGASKLFSRDFKKADFQKFIPQQFYAQCILSDIVFDHLSSERVTFKAYLPIPDSTTSYVIKVNITYEGKHELSI</sequence>
<dbReference type="PROSITE" id="PS51257">
    <property type="entry name" value="PROKAR_LIPOPROTEIN"/>
    <property type="match status" value="1"/>
</dbReference>
<dbReference type="Proteomes" id="UP000029556">
    <property type="component" value="Unassembled WGS sequence"/>
</dbReference>
<comment type="caution">
    <text evidence="2">The sequence shown here is derived from an EMBL/GenBank/DDBJ whole genome shotgun (WGS) entry which is preliminary data.</text>
</comment>
<reference evidence="2 3" key="1">
    <citation type="submission" date="2014-07" db="EMBL/GenBank/DDBJ databases">
        <authorList>
            <person name="McCorrison J."/>
            <person name="Sanka R."/>
            <person name="Torralba M."/>
            <person name="Gillis M."/>
            <person name="Haft D.H."/>
            <person name="Methe B."/>
            <person name="Sutton G."/>
            <person name="Nelson K.E."/>
        </authorList>
    </citation>
    <scope>NUCLEOTIDE SEQUENCE [LARGE SCALE GENOMIC DNA]</scope>
    <source>
        <strain evidence="2 3">DNF00853</strain>
    </source>
</reference>